<sequence length="160" mass="17069">MSNRDASLLVILGVIGLDASTKEAALMYLDGGSIPVLPVLNLTLGFNRGVSFGMFAGDGTEGWWAIVLLTLAICSAVAWLWHRSPRLLERIGYALILGGALGNLVDRISDGAVTDFVDLHAGGWHFPTFNLADVAITFGVILLLVSTIRGVVARDEQAYN</sequence>
<keyword evidence="5 9" id="KW-0064">Aspartyl protease</keyword>
<keyword evidence="4 9" id="KW-0812">Transmembrane</keyword>
<comment type="pathway">
    <text evidence="9">Protein modification; lipoprotein biosynthesis (signal peptide cleavage).</text>
</comment>
<dbReference type="InterPro" id="IPR001872">
    <property type="entry name" value="Peptidase_A8"/>
</dbReference>
<comment type="catalytic activity">
    <reaction evidence="9 10">
        <text>Release of signal peptides from bacterial membrane prolipoproteins. Hydrolyzes -Xaa-Yaa-Zaa-|-(S,diacylglyceryl)Cys-, in which Xaa is hydrophobic (preferably Leu), and Yaa (Ala or Ser) and Zaa (Gly or Ala) have small, neutral side chains.</text>
        <dbReference type="EC" id="3.4.23.36"/>
    </reaction>
</comment>
<dbReference type="EC" id="3.4.23.36" evidence="9"/>
<protein>
    <recommendedName>
        <fullName evidence="9">Lipoprotein signal peptidase</fullName>
        <ecNumber evidence="9">3.4.23.36</ecNumber>
    </recommendedName>
    <alternativeName>
        <fullName evidence="9">Prolipoprotein signal peptidase</fullName>
    </alternativeName>
    <alternativeName>
        <fullName evidence="9">Signal peptidase II</fullName>
        <shortName evidence="9">SPase II</shortName>
    </alternativeName>
</protein>
<keyword evidence="13" id="KW-1185">Reference proteome</keyword>
<evidence type="ECO:0000256" key="8">
    <source>
        <dbReference type="ARBA" id="ARBA00023136"/>
    </source>
</evidence>
<evidence type="ECO:0000256" key="1">
    <source>
        <dbReference type="ARBA" id="ARBA00006139"/>
    </source>
</evidence>
<dbReference type="Proteomes" id="UP000028981">
    <property type="component" value="Unassembled WGS sequence"/>
</dbReference>
<evidence type="ECO:0000256" key="9">
    <source>
        <dbReference type="HAMAP-Rule" id="MF_00161"/>
    </source>
</evidence>
<dbReference type="AlphaFoldDB" id="A0A087M644"/>
<feature type="active site" evidence="9">
    <location>
        <position position="115"/>
    </location>
</feature>
<feature type="transmembrane region" description="Helical" evidence="9">
    <location>
        <begin position="129"/>
        <end position="152"/>
    </location>
</feature>
<evidence type="ECO:0000256" key="4">
    <source>
        <dbReference type="ARBA" id="ARBA00022692"/>
    </source>
</evidence>
<dbReference type="RefSeq" id="WP_035080030.1">
    <property type="nucleotide sequence ID" value="NZ_JQGC01000003.1"/>
</dbReference>
<dbReference type="GO" id="GO:0005886">
    <property type="term" value="C:plasma membrane"/>
    <property type="evidence" value="ECO:0007669"/>
    <property type="project" value="UniProtKB-SubCell"/>
</dbReference>
<dbReference type="PROSITE" id="PS00855">
    <property type="entry name" value="SPASE_II"/>
    <property type="match status" value="1"/>
</dbReference>
<keyword evidence="3 9" id="KW-0645">Protease</keyword>
<feature type="transmembrane region" description="Helical" evidence="9">
    <location>
        <begin position="93"/>
        <end position="109"/>
    </location>
</feature>
<evidence type="ECO:0000256" key="3">
    <source>
        <dbReference type="ARBA" id="ARBA00022670"/>
    </source>
</evidence>
<keyword evidence="8 9" id="KW-0472">Membrane</keyword>
<feature type="active site" evidence="9">
    <location>
        <position position="133"/>
    </location>
</feature>
<comment type="caution">
    <text evidence="9">Lacks conserved residue(s) required for the propagation of feature annotation.</text>
</comment>
<dbReference type="GO" id="GO:0006508">
    <property type="term" value="P:proteolysis"/>
    <property type="evidence" value="ECO:0007669"/>
    <property type="project" value="UniProtKB-KW"/>
</dbReference>
<dbReference type="NCBIfam" id="TIGR00077">
    <property type="entry name" value="lspA"/>
    <property type="match status" value="1"/>
</dbReference>
<keyword evidence="2 9" id="KW-1003">Cell membrane</keyword>
<organism evidence="12 13">
    <name type="scientific">Devosia riboflavina</name>
    <dbReference type="NCBI Taxonomy" id="46914"/>
    <lineage>
        <taxon>Bacteria</taxon>
        <taxon>Pseudomonadati</taxon>
        <taxon>Pseudomonadota</taxon>
        <taxon>Alphaproteobacteria</taxon>
        <taxon>Hyphomicrobiales</taxon>
        <taxon>Devosiaceae</taxon>
        <taxon>Devosia</taxon>
    </lineage>
</organism>
<gene>
    <name evidence="9" type="primary">lspA</name>
    <name evidence="12" type="ORF">JP75_05230</name>
</gene>
<dbReference type="PANTHER" id="PTHR33695">
    <property type="entry name" value="LIPOPROTEIN SIGNAL PEPTIDASE"/>
    <property type="match status" value="1"/>
</dbReference>
<accession>A0A087M644</accession>
<comment type="similarity">
    <text evidence="1 9 11">Belongs to the peptidase A8 family.</text>
</comment>
<feature type="transmembrane region" description="Helical" evidence="9">
    <location>
        <begin position="62"/>
        <end position="81"/>
    </location>
</feature>
<evidence type="ECO:0000256" key="10">
    <source>
        <dbReference type="RuleBase" id="RU000594"/>
    </source>
</evidence>
<evidence type="ECO:0000256" key="6">
    <source>
        <dbReference type="ARBA" id="ARBA00022801"/>
    </source>
</evidence>
<dbReference type="UniPathway" id="UPA00665"/>
<comment type="caution">
    <text evidence="12">The sequence shown here is derived from an EMBL/GenBank/DDBJ whole genome shotgun (WGS) entry which is preliminary data.</text>
</comment>
<dbReference type="GO" id="GO:0004190">
    <property type="term" value="F:aspartic-type endopeptidase activity"/>
    <property type="evidence" value="ECO:0007669"/>
    <property type="project" value="UniProtKB-UniRule"/>
</dbReference>
<evidence type="ECO:0000256" key="11">
    <source>
        <dbReference type="RuleBase" id="RU004181"/>
    </source>
</evidence>
<reference evidence="12 13" key="1">
    <citation type="submission" date="2014-08" db="EMBL/GenBank/DDBJ databases">
        <authorList>
            <person name="Hassan Y.I."/>
            <person name="Lepp D."/>
            <person name="Zhou T."/>
        </authorList>
    </citation>
    <scope>NUCLEOTIDE SEQUENCE [LARGE SCALE GENOMIC DNA]</scope>
    <source>
        <strain evidence="12 13">IFO13584</strain>
    </source>
</reference>
<dbReference type="STRING" id="46914.JP75_05230"/>
<keyword evidence="6 9" id="KW-0378">Hydrolase</keyword>
<dbReference type="EMBL" id="JQGC01000003">
    <property type="protein sequence ID" value="KFL32347.1"/>
    <property type="molecule type" value="Genomic_DNA"/>
</dbReference>
<dbReference type="Pfam" id="PF01252">
    <property type="entry name" value="Peptidase_A8"/>
    <property type="match status" value="1"/>
</dbReference>
<dbReference type="OrthoDB" id="9810259at2"/>
<evidence type="ECO:0000256" key="2">
    <source>
        <dbReference type="ARBA" id="ARBA00022475"/>
    </source>
</evidence>
<dbReference type="HAMAP" id="MF_00161">
    <property type="entry name" value="LspA"/>
    <property type="match status" value="1"/>
</dbReference>
<name>A0A087M644_9HYPH</name>
<dbReference type="PANTHER" id="PTHR33695:SF1">
    <property type="entry name" value="LIPOPROTEIN SIGNAL PEPTIDASE"/>
    <property type="match status" value="1"/>
</dbReference>
<evidence type="ECO:0000256" key="5">
    <source>
        <dbReference type="ARBA" id="ARBA00022750"/>
    </source>
</evidence>
<keyword evidence="7 9" id="KW-1133">Transmembrane helix</keyword>
<comment type="function">
    <text evidence="9 10">This protein specifically catalyzes the removal of signal peptides from prolipoproteins.</text>
</comment>
<dbReference type="PRINTS" id="PR00781">
    <property type="entry name" value="LIPOSIGPTASE"/>
</dbReference>
<evidence type="ECO:0000313" key="12">
    <source>
        <dbReference type="EMBL" id="KFL32347.1"/>
    </source>
</evidence>
<comment type="subcellular location">
    <subcellularLocation>
        <location evidence="9">Cell membrane</location>
        <topology evidence="9">Multi-pass membrane protein</topology>
    </subcellularLocation>
</comment>
<proteinExistence type="inferred from homology"/>
<evidence type="ECO:0000313" key="13">
    <source>
        <dbReference type="Proteomes" id="UP000028981"/>
    </source>
</evidence>
<evidence type="ECO:0000256" key="7">
    <source>
        <dbReference type="ARBA" id="ARBA00022989"/>
    </source>
</evidence>